<comment type="caution">
    <text evidence="5">The sequence shown here is derived from an EMBL/GenBank/DDBJ whole genome shotgun (WGS) entry which is preliminary data.</text>
</comment>
<dbReference type="Pfam" id="PF01321">
    <property type="entry name" value="Creatinase_N"/>
    <property type="match status" value="1"/>
</dbReference>
<dbReference type="PRINTS" id="PR00599">
    <property type="entry name" value="MAPEPTIDASE"/>
</dbReference>
<dbReference type="InterPro" id="IPR029149">
    <property type="entry name" value="Creatin/AminoP/Spt16_N"/>
</dbReference>
<proteinExistence type="predicted"/>
<organism evidence="5 6">
    <name type="scientific">Alicyclobacillus cycloheptanicus</name>
    <dbReference type="NCBI Taxonomy" id="1457"/>
    <lineage>
        <taxon>Bacteria</taxon>
        <taxon>Bacillati</taxon>
        <taxon>Bacillota</taxon>
        <taxon>Bacilli</taxon>
        <taxon>Bacillales</taxon>
        <taxon>Alicyclobacillaceae</taxon>
        <taxon>Alicyclobacillus</taxon>
    </lineage>
</organism>
<keyword evidence="5" id="KW-0031">Aminopeptidase</keyword>
<dbReference type="PANTHER" id="PTHR46112:SF3">
    <property type="entry name" value="AMINOPEPTIDASE YPDF"/>
    <property type="match status" value="1"/>
</dbReference>
<dbReference type="InterPro" id="IPR000994">
    <property type="entry name" value="Pept_M24"/>
</dbReference>
<evidence type="ECO:0000313" key="6">
    <source>
        <dbReference type="Proteomes" id="UP001232973"/>
    </source>
</evidence>
<keyword evidence="1" id="KW-0479">Metal-binding</keyword>
<accession>A0ABT9XDY2</accession>
<dbReference type="InterPro" id="IPR001714">
    <property type="entry name" value="Pept_M24_MAP"/>
</dbReference>
<name>A0ABT9XDY2_9BACL</name>
<dbReference type="Proteomes" id="UP001232973">
    <property type="component" value="Unassembled WGS sequence"/>
</dbReference>
<keyword evidence="2" id="KW-0378">Hydrolase</keyword>
<evidence type="ECO:0000259" key="3">
    <source>
        <dbReference type="Pfam" id="PF00557"/>
    </source>
</evidence>
<dbReference type="CDD" id="cd01092">
    <property type="entry name" value="APP-like"/>
    <property type="match status" value="1"/>
</dbReference>
<dbReference type="SUPFAM" id="SSF53092">
    <property type="entry name" value="Creatinase/prolidase N-terminal domain"/>
    <property type="match status" value="1"/>
</dbReference>
<dbReference type="EMBL" id="JAUSTP010000001">
    <property type="protein sequence ID" value="MDQ0188345.1"/>
    <property type="molecule type" value="Genomic_DNA"/>
</dbReference>
<dbReference type="Pfam" id="PF00557">
    <property type="entry name" value="Peptidase_M24"/>
    <property type="match status" value="1"/>
</dbReference>
<reference evidence="5 6" key="1">
    <citation type="submission" date="2023-07" db="EMBL/GenBank/DDBJ databases">
        <title>Genomic Encyclopedia of Type Strains, Phase IV (KMG-IV): sequencing the most valuable type-strain genomes for metagenomic binning, comparative biology and taxonomic classification.</title>
        <authorList>
            <person name="Goeker M."/>
        </authorList>
    </citation>
    <scope>NUCLEOTIDE SEQUENCE [LARGE SCALE GENOMIC DNA]</scope>
    <source>
        <strain evidence="5 6">DSM 4006</strain>
    </source>
</reference>
<evidence type="ECO:0000259" key="4">
    <source>
        <dbReference type="Pfam" id="PF01321"/>
    </source>
</evidence>
<dbReference type="InterPro" id="IPR001131">
    <property type="entry name" value="Peptidase_M24B_aminopep-P_CS"/>
</dbReference>
<dbReference type="PANTHER" id="PTHR46112">
    <property type="entry name" value="AMINOPEPTIDASE"/>
    <property type="match status" value="1"/>
</dbReference>
<evidence type="ECO:0000256" key="1">
    <source>
        <dbReference type="ARBA" id="ARBA00022723"/>
    </source>
</evidence>
<dbReference type="PROSITE" id="PS00491">
    <property type="entry name" value="PROLINE_PEPTIDASE"/>
    <property type="match status" value="1"/>
</dbReference>
<dbReference type="GO" id="GO:0004177">
    <property type="term" value="F:aminopeptidase activity"/>
    <property type="evidence" value="ECO:0007669"/>
    <property type="project" value="UniProtKB-KW"/>
</dbReference>
<dbReference type="SUPFAM" id="SSF55920">
    <property type="entry name" value="Creatinase/aminopeptidase"/>
    <property type="match status" value="1"/>
</dbReference>
<sequence>MIERLQRLRDRLAADALDGFIVARPENRRYMSGFTGTAGTILITQRAAWFIADFRYVEQAKAQCIGYEVVPQGDTLLDTMEALLKTAGVKRLGFEQDYLTYGDVLAWRQLETRIPGLQLVATSQVVDTLRMVKDAGEVAAIERAAAVADAGFDFILGILRPGVKEADVAFELEMFMRKRGASAVSFETIVASGWRSALPHGVASDKTIASGELVTLDFGAVVDGYSSDITRTVVVGTPTDEQKRVYQVVLDAQLRAIEAVAAGKTGKELDAVARDFLAQHQLGDAFGHSLGHGIGLEIHEGPRLSKVSEDVLAPGMVVTVEPGVYLPGWGGVRIEDDLLVESGGGRILTHSPKRDLISI</sequence>
<feature type="domain" description="Peptidase M24" evidence="3">
    <location>
        <begin position="140"/>
        <end position="341"/>
    </location>
</feature>
<gene>
    <name evidence="5" type="ORF">J2S03_000149</name>
</gene>
<keyword evidence="6" id="KW-1185">Reference proteome</keyword>
<dbReference type="InterPro" id="IPR000587">
    <property type="entry name" value="Creatinase_N"/>
</dbReference>
<dbReference type="InterPro" id="IPR050659">
    <property type="entry name" value="Peptidase_M24B"/>
</dbReference>
<dbReference type="Gene3D" id="3.40.350.10">
    <property type="entry name" value="Creatinase/prolidase N-terminal domain"/>
    <property type="match status" value="1"/>
</dbReference>
<protein>
    <submittedName>
        <fullName evidence="5">Xaa-Pro aminopeptidase</fullName>
    </submittedName>
</protein>
<keyword evidence="5" id="KW-0645">Protease</keyword>
<evidence type="ECO:0000313" key="5">
    <source>
        <dbReference type="EMBL" id="MDQ0188345.1"/>
    </source>
</evidence>
<feature type="domain" description="Creatinase N-terminal" evidence="4">
    <location>
        <begin position="4"/>
        <end position="132"/>
    </location>
</feature>
<dbReference type="InterPro" id="IPR036005">
    <property type="entry name" value="Creatinase/aminopeptidase-like"/>
</dbReference>
<evidence type="ECO:0000256" key="2">
    <source>
        <dbReference type="ARBA" id="ARBA00022801"/>
    </source>
</evidence>
<dbReference type="Gene3D" id="3.90.230.10">
    <property type="entry name" value="Creatinase/methionine aminopeptidase superfamily"/>
    <property type="match status" value="1"/>
</dbReference>